<feature type="transmembrane region" description="Helical" evidence="1">
    <location>
        <begin position="58"/>
        <end position="78"/>
    </location>
</feature>
<dbReference type="Pfam" id="PF05145">
    <property type="entry name" value="AbrB"/>
    <property type="match status" value="1"/>
</dbReference>
<feature type="transmembrane region" description="Helical" evidence="1">
    <location>
        <begin position="28"/>
        <end position="46"/>
    </location>
</feature>
<dbReference type="PANTHER" id="PTHR38457">
    <property type="entry name" value="REGULATOR ABRB-RELATED"/>
    <property type="match status" value="1"/>
</dbReference>
<evidence type="ECO:0000313" key="2">
    <source>
        <dbReference type="EMBL" id="MBS3697454.1"/>
    </source>
</evidence>
<evidence type="ECO:0000313" key="3">
    <source>
        <dbReference type="Proteomes" id="UP000681586"/>
    </source>
</evidence>
<accession>A0ABS5MNG7</accession>
<keyword evidence="1" id="KW-0472">Membrane</keyword>
<feature type="transmembrane region" description="Helical" evidence="1">
    <location>
        <begin position="327"/>
        <end position="347"/>
    </location>
</feature>
<reference evidence="2 3" key="1">
    <citation type="submission" date="2021-05" db="EMBL/GenBank/DDBJ databases">
        <title>Staphylococcus fleurettii isolated from lake water in First Nation community in Manitoba, Canada.</title>
        <authorList>
            <person name="Bashar S."/>
            <person name="Murdock A."/>
            <person name="Patidar R."/>
            <person name="Golding G."/>
            <person name="Farenhorst A."/>
            <person name="Kumar A."/>
        </authorList>
    </citation>
    <scope>NUCLEOTIDE SEQUENCE [LARGE SCALE GENOMIC DNA]</scope>
    <source>
        <strain evidence="2 3">SF002</strain>
    </source>
</reference>
<feature type="transmembrane region" description="Helical" evidence="1">
    <location>
        <begin position="234"/>
        <end position="254"/>
    </location>
</feature>
<feature type="transmembrane region" description="Helical" evidence="1">
    <location>
        <begin position="7"/>
        <end position="22"/>
    </location>
</feature>
<dbReference type="PIRSF" id="PIRSF038991">
    <property type="entry name" value="Protein_AbrB"/>
    <property type="match status" value="1"/>
</dbReference>
<keyword evidence="1" id="KW-1133">Transmembrane helix</keyword>
<keyword evidence="1" id="KW-0812">Transmembrane</keyword>
<feature type="transmembrane region" description="Helical" evidence="1">
    <location>
        <begin position="150"/>
        <end position="168"/>
    </location>
</feature>
<feature type="transmembrane region" description="Helical" evidence="1">
    <location>
        <begin position="211"/>
        <end position="227"/>
    </location>
</feature>
<gene>
    <name evidence="2" type="ORF">JJQ58_08250</name>
</gene>
<dbReference type="InterPro" id="IPR017516">
    <property type="entry name" value="AbrB_dup"/>
</dbReference>
<dbReference type="Proteomes" id="UP000681586">
    <property type="component" value="Unassembled WGS sequence"/>
</dbReference>
<comment type="caution">
    <text evidence="2">The sequence shown here is derived from an EMBL/GenBank/DDBJ whole genome shotgun (WGS) entry which is preliminary data.</text>
</comment>
<dbReference type="PANTHER" id="PTHR38457:SF1">
    <property type="entry name" value="REGULATOR ABRB-RELATED"/>
    <property type="match status" value="1"/>
</dbReference>
<keyword evidence="3" id="KW-1185">Reference proteome</keyword>
<proteinExistence type="predicted"/>
<dbReference type="RefSeq" id="WP_078356440.1">
    <property type="nucleotide sequence ID" value="NZ_JAAQPD010000007.1"/>
</dbReference>
<dbReference type="EMBL" id="JAGXBM010000011">
    <property type="protein sequence ID" value="MBS3697454.1"/>
    <property type="molecule type" value="Genomic_DNA"/>
</dbReference>
<dbReference type="GeneID" id="86195855"/>
<sequence length="356" mass="39667">MHRNKQNIIIVSLLAIILGFILQSIHMILPWLFGPIFASIIVIKLMKRSIKWPNWLGNIGLLILGVQMGSTFTLDVLHDIKDEWLQIVLMSVFIILLALIISIVFKKIANVSFETALLSAIPGALSQMVVMAEENKKADLLIVTLTQTSRIMFVVILVPIISSIYGSNGSSSRQIDAAPSIFSVLDLTGYITLIVGIIILFLLFYKIKFPVPHLLAPIFVLLTWNLYTEQVFSLDYQLIIIAQVLFGIRIGVQISDLINNLTKKTVFAIAFQNVSLILGAFILVFIFDLFIDDNINDLFLSAAPGGMAQIIVVALETGGDVAMISSYHIFRIFFILLIISPLIKVFLSIRSKKYGN</sequence>
<name>A0ABS5MNG7_9STAP</name>
<dbReference type="InterPro" id="IPR007820">
    <property type="entry name" value="AbrB_fam"/>
</dbReference>
<feature type="transmembrane region" description="Helical" evidence="1">
    <location>
        <begin position="266"/>
        <end position="291"/>
    </location>
</feature>
<protein>
    <submittedName>
        <fullName evidence="2">AbrB family transcriptional regulator</fullName>
    </submittedName>
</protein>
<feature type="transmembrane region" description="Helical" evidence="1">
    <location>
        <begin position="180"/>
        <end position="205"/>
    </location>
</feature>
<feature type="transmembrane region" description="Helical" evidence="1">
    <location>
        <begin position="84"/>
        <end position="104"/>
    </location>
</feature>
<organism evidence="2 3">
    <name type="scientific">Mammaliicoccus fleurettii</name>
    <dbReference type="NCBI Taxonomy" id="150056"/>
    <lineage>
        <taxon>Bacteria</taxon>
        <taxon>Bacillati</taxon>
        <taxon>Bacillota</taxon>
        <taxon>Bacilli</taxon>
        <taxon>Bacillales</taxon>
        <taxon>Staphylococcaceae</taxon>
        <taxon>Mammaliicoccus</taxon>
    </lineage>
</organism>
<evidence type="ECO:0000256" key="1">
    <source>
        <dbReference type="SAM" id="Phobius"/>
    </source>
</evidence>
<dbReference type="NCBIfam" id="TIGR03082">
    <property type="entry name" value="Gneg_AbrB_dup"/>
    <property type="match status" value="2"/>
</dbReference>